<dbReference type="RefSeq" id="XP_007312127.1">
    <property type="nucleotide sequence ID" value="XM_007312065.1"/>
</dbReference>
<sequence>MRAQIMSLTMQLSELQTNPPKVVERKSNKKVKTVADPGTFEGDQARFAECDSSAVKTQRPVVGQYTQVRLQECYTANHWPTWDDLKGEIEKYFKPQAGRDWAHQPIRSFKQGNMRTDDFLTWILALSI</sequence>
<dbReference type="OrthoDB" id="2686736at2759"/>
<protein>
    <recommendedName>
        <fullName evidence="2">Retrotransposon gag domain-containing protein</fullName>
    </recommendedName>
</protein>
<dbReference type="HOGENOM" id="CLU_011693_4_1_1"/>
<name>F8NDL0_SERL9</name>
<accession>F8NDL0</accession>
<dbReference type="KEGG" id="sla:SERLADRAFT_431728"/>
<evidence type="ECO:0000313" key="1">
    <source>
        <dbReference type="EMBL" id="EGO30243.1"/>
    </source>
</evidence>
<organism>
    <name type="scientific">Serpula lacrymans var. lacrymans (strain S7.9)</name>
    <name type="common">Dry rot fungus</name>
    <dbReference type="NCBI Taxonomy" id="578457"/>
    <lineage>
        <taxon>Eukaryota</taxon>
        <taxon>Fungi</taxon>
        <taxon>Dikarya</taxon>
        <taxon>Basidiomycota</taxon>
        <taxon>Agaricomycotina</taxon>
        <taxon>Agaricomycetes</taxon>
        <taxon>Agaricomycetidae</taxon>
        <taxon>Boletales</taxon>
        <taxon>Coniophorineae</taxon>
        <taxon>Serpulaceae</taxon>
        <taxon>Serpula</taxon>
    </lineage>
</organism>
<gene>
    <name evidence="1" type="ORF">SERLADRAFT_431728</name>
</gene>
<dbReference type="EMBL" id="GL945428">
    <property type="protein sequence ID" value="EGO30243.1"/>
    <property type="molecule type" value="Genomic_DNA"/>
</dbReference>
<reference evidence="1" key="1">
    <citation type="submission" date="2011-04" db="EMBL/GenBank/DDBJ databases">
        <title>Evolution of plant cell wall degrading machinery underlies the functional diversity of forest fungi.</title>
        <authorList>
            <consortium name="US DOE Joint Genome Institute (JGI-PGF)"/>
            <person name="Eastwood D.C."/>
            <person name="Floudas D."/>
            <person name="Binder M."/>
            <person name="Majcherczyk A."/>
            <person name="Schneider P."/>
            <person name="Aerts A."/>
            <person name="Asiegbu F.O."/>
            <person name="Baker S.E."/>
            <person name="Barry K."/>
            <person name="Bendiksby M."/>
            <person name="Blumentritt M."/>
            <person name="Coutinho P.M."/>
            <person name="Cullen D."/>
            <person name="Cullen D."/>
            <person name="Gathman A."/>
            <person name="Goodell B."/>
            <person name="Henrissat B."/>
            <person name="Ihrmark K."/>
            <person name="Kauserud H."/>
            <person name="Kohler A."/>
            <person name="LaButti K."/>
            <person name="Lapidus A."/>
            <person name="Lavin J.L."/>
            <person name="Lee Y.-H."/>
            <person name="Lindquist E."/>
            <person name="Lilly W."/>
            <person name="Lucas S."/>
            <person name="Morin E."/>
            <person name="Murat C."/>
            <person name="Oguiza J.A."/>
            <person name="Park J."/>
            <person name="Pisabarro A.G."/>
            <person name="Riley R."/>
            <person name="Rosling A."/>
            <person name="Salamov A."/>
            <person name="Schmidt O."/>
            <person name="Schmutz J."/>
            <person name="Skrede I."/>
            <person name="Stenlid J."/>
            <person name="Wiebenga A."/>
            <person name="Xie X."/>
            <person name="Kues U."/>
            <person name="Hibbett D.S."/>
            <person name="Hoffmeister D."/>
            <person name="Hogberg N."/>
            <person name="Martin F."/>
            <person name="Grigoriev I.V."/>
            <person name="Watkinson S.C."/>
        </authorList>
    </citation>
    <scope>NUCLEOTIDE SEQUENCE</scope>
    <source>
        <strain evidence="1">S7.9</strain>
    </source>
</reference>
<dbReference type="AlphaFoldDB" id="F8NDL0"/>
<dbReference type="Proteomes" id="UP000008064">
    <property type="component" value="Unassembled WGS sequence"/>
</dbReference>
<dbReference type="GeneID" id="18813808"/>
<evidence type="ECO:0008006" key="2">
    <source>
        <dbReference type="Google" id="ProtNLM"/>
    </source>
</evidence>
<proteinExistence type="predicted"/>